<feature type="repeat" description="ANK" evidence="3">
    <location>
        <begin position="602"/>
        <end position="634"/>
    </location>
</feature>
<proteinExistence type="predicted"/>
<dbReference type="InterPro" id="IPR036770">
    <property type="entry name" value="Ankyrin_rpt-contain_sf"/>
</dbReference>
<dbReference type="InterPro" id="IPR011990">
    <property type="entry name" value="TPR-like_helical_dom_sf"/>
</dbReference>
<name>A0A812W6Z8_SYMPI</name>
<gene>
    <name evidence="6" type="primary">TNKS2</name>
    <name evidence="6" type="ORF">SPIL2461_LOCUS17691</name>
</gene>
<dbReference type="Proteomes" id="UP000649617">
    <property type="component" value="Unassembled WGS sequence"/>
</dbReference>
<keyword evidence="5" id="KW-0812">Transmembrane</keyword>
<evidence type="ECO:0000313" key="6">
    <source>
        <dbReference type="EMBL" id="CAE7657133.1"/>
    </source>
</evidence>
<dbReference type="PANTHER" id="PTHR24171:SF8">
    <property type="entry name" value="BRCA1-ASSOCIATED RING DOMAIN PROTEIN 1"/>
    <property type="match status" value="1"/>
</dbReference>
<evidence type="ECO:0000256" key="2">
    <source>
        <dbReference type="ARBA" id="ARBA00023043"/>
    </source>
</evidence>
<evidence type="ECO:0000313" key="7">
    <source>
        <dbReference type="Proteomes" id="UP000649617"/>
    </source>
</evidence>
<keyword evidence="1" id="KW-0677">Repeat</keyword>
<dbReference type="PROSITE" id="PS50297">
    <property type="entry name" value="ANK_REP_REGION"/>
    <property type="match status" value="2"/>
</dbReference>
<evidence type="ECO:0000256" key="3">
    <source>
        <dbReference type="PROSITE-ProRule" id="PRU00023"/>
    </source>
</evidence>
<protein>
    <submittedName>
        <fullName evidence="6">TNKS2 protein</fullName>
    </submittedName>
</protein>
<evidence type="ECO:0000256" key="5">
    <source>
        <dbReference type="SAM" id="Phobius"/>
    </source>
</evidence>
<dbReference type="GO" id="GO:0085020">
    <property type="term" value="P:protein K6-linked ubiquitination"/>
    <property type="evidence" value="ECO:0007669"/>
    <property type="project" value="TreeGrafter"/>
</dbReference>
<dbReference type="GO" id="GO:0004842">
    <property type="term" value="F:ubiquitin-protein transferase activity"/>
    <property type="evidence" value="ECO:0007669"/>
    <property type="project" value="TreeGrafter"/>
</dbReference>
<evidence type="ECO:0000256" key="4">
    <source>
        <dbReference type="SAM" id="MobiDB-lite"/>
    </source>
</evidence>
<dbReference type="EMBL" id="CAJNIZ010043316">
    <property type="protein sequence ID" value="CAE7657133.1"/>
    <property type="molecule type" value="Genomic_DNA"/>
</dbReference>
<dbReference type="Pfam" id="PF12796">
    <property type="entry name" value="Ank_2"/>
    <property type="match status" value="1"/>
</dbReference>
<dbReference type="Gene3D" id="1.25.40.10">
    <property type="entry name" value="Tetratricopeptide repeat domain"/>
    <property type="match status" value="1"/>
</dbReference>
<sequence>MPVPKVDSELLHLEHELRKELFDALDRRLSPILVRLTALEAHLIQGTEEDGLLAKGPGVPSLQPGDADGVVRKDLDEALFLNRQTPPALEEHCQHVHVGETVWNFVLVIGLLDSGCVDTAIAFAIMVGNALMQALFCWAIMSPEFRGAAFVSQIEVAKKWRLGVGHDSTYMDSAPTSLIARVCGNDGTLIVANSQARLVHDINAYLGYGDAPWVIPTSPGALLSMLCILHWCLYIFDEIRSICITMQAVGRVPWDRNSELRGGRLVRISHERLVSYLVLTALRACIAAILLYAGVLWLAGTTSIAALMVNSVALAAIMDIDEKIFAALMPRQIQAQMEMLHPFTATYGRKASQLESMLLSILTSGLLAWSFVSLIDPLSAEMRIVKEEYCGGNQDFVIKANADVQLAVGIQTVPFGQEADANLNNLAVDELLLSKAMVNLKYTVVAETLRDFARWSTGTAPDWTKAQLHGCHQWDGSPFLNSAAFALGRQGRGFTCDDLARDCSRREGIRLVAMQRYRYGPVPLQAMAITPTKRRQLSEELIERAAAGRHQDVAKLLEDGADTEFADRNGYTALSEAAIAGQTVVVGQLLRAGADPNKPAKDGRTALHRAAVHSWMPVLRLLLENGADPSLTDSNGKTAAEVANKTFVQELIDSFTKEQIQEAMDSQKKKMAQQPRYEDESGLNKPDATTVPEVPKKATRTPKTIYYKDRVGDTQAGTDQVSAEGQKQFLELHPTLDIIAQPDGFASRTGQLAGYKDGVRLQGGSLIVKTSDGLFASDEVTQQPLDSPEERAAVWLQTLGDVPEVALDMQAIQAAKAQAQNQFNQGNVGAARRVTTAAIRAAELLLAKDLSLEEKANEDLQSLLGILRSNRSLLLTHQIQAGDEEVLQFGSDAAWSLVVKDTGAALMDNPSNFKASFRRARALFELGELDQAMADATSVVDHYARNTQVSNPEAVALRQSIMDALKKERAKWGDKGGPRWNRHPPPSPLQAGAQLFAQTWQMEQIVQAPLGMWHVKFVICSQESFRNGAVAAKPTMPQPEANPRQADEKLAATCTILHDYASIWHLARQDAKLLGNERRFVMAPTASMASIKQSHFSELNQGYSFPDSRTAWPPEGEWTREGSVEITSGSAPVVSLVDEPFKSLGEQGNSLRLEGGRSVLKREENKSWRWIELPVYANSQTNSLGKLEESAGDQAGHMAVPSLEELCAQLDAEETADDVAPDGLNFGLLGGIDDKEEEERAAPPANGYLSSDMIRQMGEGMLVRLSQDARSSQQSQSTRSPEACEGPPWPLEEPRIGMAARLMKSDAESQRGESGNLLRANRLRFR</sequence>
<comment type="caution">
    <text evidence="6">The sequence shown here is derived from an EMBL/GenBank/DDBJ whole genome shotgun (WGS) entry which is preliminary data.</text>
</comment>
<feature type="compositionally biased region" description="Low complexity" evidence="4">
    <location>
        <begin position="1265"/>
        <end position="1280"/>
    </location>
</feature>
<accession>A0A812W6Z8</accession>
<organism evidence="6 7">
    <name type="scientific">Symbiodinium pilosum</name>
    <name type="common">Dinoflagellate</name>
    <dbReference type="NCBI Taxonomy" id="2952"/>
    <lineage>
        <taxon>Eukaryota</taxon>
        <taxon>Sar</taxon>
        <taxon>Alveolata</taxon>
        <taxon>Dinophyceae</taxon>
        <taxon>Suessiales</taxon>
        <taxon>Symbiodiniaceae</taxon>
        <taxon>Symbiodinium</taxon>
    </lineage>
</organism>
<dbReference type="PANTHER" id="PTHR24171">
    <property type="entry name" value="ANKYRIN REPEAT DOMAIN-CONTAINING PROTEIN 39-RELATED"/>
    <property type="match status" value="1"/>
</dbReference>
<dbReference type="SUPFAM" id="SSF48403">
    <property type="entry name" value="Ankyrin repeat"/>
    <property type="match status" value="1"/>
</dbReference>
<keyword evidence="5" id="KW-1133">Transmembrane helix</keyword>
<feature type="transmembrane region" description="Helical" evidence="5">
    <location>
        <begin position="304"/>
        <end position="321"/>
    </location>
</feature>
<feature type="repeat" description="ANK" evidence="3">
    <location>
        <begin position="569"/>
        <end position="601"/>
    </location>
</feature>
<feature type="region of interest" description="Disordered" evidence="4">
    <location>
        <begin position="664"/>
        <end position="697"/>
    </location>
</feature>
<evidence type="ECO:0000256" key="1">
    <source>
        <dbReference type="ARBA" id="ARBA00022737"/>
    </source>
</evidence>
<dbReference type="OrthoDB" id="415423at2759"/>
<keyword evidence="7" id="KW-1185">Reference proteome</keyword>
<feature type="region of interest" description="Disordered" evidence="4">
    <location>
        <begin position="1265"/>
        <end position="1326"/>
    </location>
</feature>
<keyword evidence="2 3" id="KW-0040">ANK repeat</keyword>
<feature type="transmembrane region" description="Helical" evidence="5">
    <location>
        <begin position="213"/>
        <end position="236"/>
    </location>
</feature>
<dbReference type="SUPFAM" id="SSF48452">
    <property type="entry name" value="TPR-like"/>
    <property type="match status" value="1"/>
</dbReference>
<dbReference type="SMART" id="SM00248">
    <property type="entry name" value="ANK"/>
    <property type="match status" value="2"/>
</dbReference>
<keyword evidence="5" id="KW-0472">Membrane</keyword>
<dbReference type="InterPro" id="IPR002110">
    <property type="entry name" value="Ankyrin_rpt"/>
</dbReference>
<feature type="transmembrane region" description="Helical" evidence="5">
    <location>
        <begin position="273"/>
        <end position="298"/>
    </location>
</feature>
<reference evidence="6" key="1">
    <citation type="submission" date="2021-02" db="EMBL/GenBank/DDBJ databases">
        <authorList>
            <person name="Dougan E. K."/>
            <person name="Rhodes N."/>
            <person name="Thang M."/>
            <person name="Chan C."/>
        </authorList>
    </citation>
    <scope>NUCLEOTIDE SEQUENCE</scope>
</reference>
<feature type="transmembrane region" description="Helical" evidence="5">
    <location>
        <begin position="120"/>
        <end position="141"/>
    </location>
</feature>
<feature type="transmembrane region" description="Helical" evidence="5">
    <location>
        <begin position="357"/>
        <end position="375"/>
    </location>
</feature>
<dbReference type="PROSITE" id="PS50088">
    <property type="entry name" value="ANK_REPEAT"/>
    <property type="match status" value="2"/>
</dbReference>
<dbReference type="Gene3D" id="1.25.40.20">
    <property type="entry name" value="Ankyrin repeat-containing domain"/>
    <property type="match status" value="1"/>
</dbReference>